<keyword evidence="2" id="KW-1185">Reference proteome</keyword>
<gene>
    <name evidence="1" type="ORF">MLD38_034570</name>
</gene>
<protein>
    <submittedName>
        <fullName evidence="1">Uncharacterized protein</fullName>
    </submittedName>
</protein>
<dbReference type="Proteomes" id="UP001057402">
    <property type="component" value="Chromosome 10"/>
</dbReference>
<reference evidence="2" key="1">
    <citation type="journal article" date="2023" name="Front. Plant Sci.">
        <title>Chromosomal-level genome assembly of Melastoma candidum provides insights into trichome evolution.</title>
        <authorList>
            <person name="Zhong Y."/>
            <person name="Wu W."/>
            <person name="Sun C."/>
            <person name="Zou P."/>
            <person name="Liu Y."/>
            <person name="Dai S."/>
            <person name="Zhou R."/>
        </authorList>
    </citation>
    <scope>NUCLEOTIDE SEQUENCE [LARGE SCALE GENOMIC DNA]</scope>
</reference>
<comment type="caution">
    <text evidence="1">The sequence shown here is derived from an EMBL/GenBank/DDBJ whole genome shotgun (WGS) entry which is preliminary data.</text>
</comment>
<accession>A0ACB9MCE7</accession>
<evidence type="ECO:0000313" key="1">
    <source>
        <dbReference type="EMBL" id="KAI4321152.1"/>
    </source>
</evidence>
<proteinExistence type="predicted"/>
<evidence type="ECO:0000313" key="2">
    <source>
        <dbReference type="Proteomes" id="UP001057402"/>
    </source>
</evidence>
<organism evidence="1 2">
    <name type="scientific">Melastoma candidum</name>
    <dbReference type="NCBI Taxonomy" id="119954"/>
    <lineage>
        <taxon>Eukaryota</taxon>
        <taxon>Viridiplantae</taxon>
        <taxon>Streptophyta</taxon>
        <taxon>Embryophyta</taxon>
        <taxon>Tracheophyta</taxon>
        <taxon>Spermatophyta</taxon>
        <taxon>Magnoliopsida</taxon>
        <taxon>eudicotyledons</taxon>
        <taxon>Gunneridae</taxon>
        <taxon>Pentapetalae</taxon>
        <taxon>rosids</taxon>
        <taxon>malvids</taxon>
        <taxon>Myrtales</taxon>
        <taxon>Melastomataceae</taxon>
        <taxon>Melastomatoideae</taxon>
        <taxon>Melastomateae</taxon>
        <taxon>Melastoma</taxon>
    </lineage>
</organism>
<name>A0ACB9MCE7_9MYRT</name>
<dbReference type="EMBL" id="CM042889">
    <property type="protein sequence ID" value="KAI4321152.1"/>
    <property type="molecule type" value="Genomic_DNA"/>
</dbReference>
<sequence length="346" mass="38715">MFHLTVHGAIIIFPPEGSSYPYPEPDGQQVFVLASWYKGDVNAEVKYDLAEGLDTPRSDAYTINGQPGDFCNCSRESTVHWYVDYGKTYLIRLVNAVMNVEMFFAIGQHNLTVVGMDGSYLKPFVTTFVMLSPGQTMDILVTANQSLGSYYVASRQYDTVKPDVDDYDHANVTAIMQYNGNYTPTGAPSSLPLYLSMKTLSRPLILRVTSGAWQDRPCIELEQCQLAEPINRCADGLLQGTAISTMSPVLWTTIWSTPPEVNTVPVPKKGWVANRFTASNPGVWFWHCHFDRHLSWGMDTVFIVKNGGTPNTTMRDPPSFMPTCKSSLRFKNQGRFASHRLHNLDA</sequence>